<feature type="domain" description="Thioesterase TesA-like" evidence="3">
    <location>
        <begin position="20"/>
        <end position="237"/>
    </location>
</feature>
<protein>
    <submittedName>
        <fullName evidence="4">Thioesterase II family protein</fullName>
    </submittedName>
</protein>
<dbReference type="InterPro" id="IPR012223">
    <property type="entry name" value="TEII"/>
</dbReference>
<sequence length="241" mass="26076">MTDWFVPLSRSATGATRHVYAFPQAGGGCSTFAELADRLPRDIALWGLNLPGRQARFLEPPCTDLDALVGALASDLAGRDRPVLFGYCSGACLAFLVARRLRKDWSLSPPALIAASYPAPDRARPPTDLHALDSEAFWQEILSHGGVPARVAAEPDFRELFEPALRADYALLSAYQHTEEEPLDVPITMISGLSDPVLHAEDIDGWGGHTAKEFASVRVPGDHWLLNGDLTTLAHTIGRAA</sequence>
<keyword evidence="5" id="KW-1185">Reference proteome</keyword>
<dbReference type="InterPro" id="IPR020802">
    <property type="entry name" value="TesA-like"/>
</dbReference>
<name>A0ABV8GPL1_9ACTN</name>
<dbReference type="Gene3D" id="3.40.50.1820">
    <property type="entry name" value="alpha/beta hydrolase"/>
    <property type="match status" value="1"/>
</dbReference>
<reference evidence="5" key="1">
    <citation type="journal article" date="2019" name="Int. J. Syst. Evol. Microbiol.">
        <title>The Global Catalogue of Microorganisms (GCM) 10K type strain sequencing project: providing services to taxonomists for standard genome sequencing and annotation.</title>
        <authorList>
            <consortium name="The Broad Institute Genomics Platform"/>
            <consortium name="The Broad Institute Genome Sequencing Center for Infectious Disease"/>
            <person name="Wu L."/>
            <person name="Ma J."/>
        </authorList>
    </citation>
    <scope>NUCLEOTIDE SEQUENCE [LARGE SCALE GENOMIC DNA]</scope>
    <source>
        <strain evidence="5">TBRC 1276</strain>
    </source>
</reference>
<dbReference type="InterPro" id="IPR001031">
    <property type="entry name" value="Thioesterase"/>
</dbReference>
<dbReference type="SMART" id="SM00824">
    <property type="entry name" value="PKS_TE"/>
    <property type="match status" value="1"/>
</dbReference>
<dbReference type="Proteomes" id="UP001595851">
    <property type="component" value="Unassembled WGS sequence"/>
</dbReference>
<dbReference type="PANTHER" id="PTHR11487">
    <property type="entry name" value="THIOESTERASE"/>
    <property type="match status" value="1"/>
</dbReference>
<evidence type="ECO:0000256" key="2">
    <source>
        <dbReference type="ARBA" id="ARBA00022801"/>
    </source>
</evidence>
<gene>
    <name evidence="4" type="ORF">ACFOY2_51010</name>
</gene>
<proteinExistence type="inferred from homology"/>
<dbReference type="SUPFAM" id="SSF53474">
    <property type="entry name" value="alpha/beta-Hydrolases"/>
    <property type="match status" value="1"/>
</dbReference>
<dbReference type="InterPro" id="IPR029058">
    <property type="entry name" value="AB_hydrolase_fold"/>
</dbReference>
<dbReference type="PANTHER" id="PTHR11487:SF0">
    <property type="entry name" value="S-ACYL FATTY ACID SYNTHASE THIOESTERASE, MEDIUM CHAIN"/>
    <property type="match status" value="1"/>
</dbReference>
<evidence type="ECO:0000259" key="3">
    <source>
        <dbReference type="SMART" id="SM00824"/>
    </source>
</evidence>
<accession>A0ABV8GPL1</accession>
<dbReference type="EMBL" id="JBHSBI010000047">
    <property type="protein sequence ID" value="MFC4015621.1"/>
    <property type="molecule type" value="Genomic_DNA"/>
</dbReference>
<evidence type="ECO:0000313" key="5">
    <source>
        <dbReference type="Proteomes" id="UP001595851"/>
    </source>
</evidence>
<comment type="similarity">
    <text evidence="1">Belongs to the thioesterase family.</text>
</comment>
<keyword evidence="2" id="KW-0378">Hydrolase</keyword>
<comment type="caution">
    <text evidence="4">The sequence shown here is derived from an EMBL/GenBank/DDBJ whole genome shotgun (WGS) entry which is preliminary data.</text>
</comment>
<organism evidence="4 5">
    <name type="scientific">Nonomuraea purpurea</name>
    <dbReference type="NCBI Taxonomy" id="1849276"/>
    <lineage>
        <taxon>Bacteria</taxon>
        <taxon>Bacillati</taxon>
        <taxon>Actinomycetota</taxon>
        <taxon>Actinomycetes</taxon>
        <taxon>Streptosporangiales</taxon>
        <taxon>Streptosporangiaceae</taxon>
        <taxon>Nonomuraea</taxon>
    </lineage>
</organism>
<dbReference type="Pfam" id="PF00975">
    <property type="entry name" value="Thioesterase"/>
    <property type="match status" value="1"/>
</dbReference>
<evidence type="ECO:0000313" key="4">
    <source>
        <dbReference type="EMBL" id="MFC4015621.1"/>
    </source>
</evidence>
<dbReference type="RefSeq" id="WP_379535434.1">
    <property type="nucleotide sequence ID" value="NZ_JBHSBI010000047.1"/>
</dbReference>
<evidence type="ECO:0000256" key="1">
    <source>
        <dbReference type="ARBA" id="ARBA00007169"/>
    </source>
</evidence>